<keyword evidence="1" id="KW-1133">Transmembrane helix</keyword>
<accession>A0A942SYS9</accession>
<dbReference type="AlphaFoldDB" id="A0A942SYS9"/>
<evidence type="ECO:0000313" key="2">
    <source>
        <dbReference type="EMBL" id="MBS4182817.1"/>
    </source>
</evidence>
<feature type="transmembrane region" description="Helical" evidence="1">
    <location>
        <begin position="83"/>
        <end position="105"/>
    </location>
</feature>
<proteinExistence type="predicted"/>
<keyword evidence="1" id="KW-0472">Membrane</keyword>
<keyword evidence="1" id="KW-0812">Transmembrane</keyword>
<evidence type="ECO:0000256" key="1">
    <source>
        <dbReference type="SAM" id="Phobius"/>
    </source>
</evidence>
<sequence length="110" mass="11613">MIAVLFMVPLIVVEALLGVIRSSGNPRFPTFDVGTRRTAVTYLDTADADQLPARSERWLAPLTATPPRVYTQSGRITAAAARLVTVLPLLVGLPIAGGVAFLVAVSSLPD</sequence>
<comment type="caution">
    <text evidence="2">The sequence shown here is derived from an EMBL/GenBank/DDBJ whole genome shotgun (WGS) entry which is preliminary data.</text>
</comment>
<protein>
    <submittedName>
        <fullName evidence="2">Uncharacterized protein</fullName>
    </submittedName>
</protein>
<organism evidence="2">
    <name type="scientific">Neobacillus citreus</name>
    <dbReference type="NCBI Taxonomy" id="2833578"/>
    <lineage>
        <taxon>Bacteria</taxon>
        <taxon>Bacillati</taxon>
        <taxon>Bacillota</taxon>
        <taxon>Bacilli</taxon>
        <taxon>Bacillales</taxon>
        <taxon>Bacillaceae</taxon>
        <taxon>Neobacillus</taxon>
    </lineage>
</organism>
<name>A0A942SYS9_9BACI</name>
<dbReference type="EMBL" id="JAGYPE010000002">
    <property type="protein sequence ID" value="MBS4182817.1"/>
    <property type="molecule type" value="Genomic_DNA"/>
</dbReference>
<gene>
    <name evidence="2" type="ORF">KHB02_15595</name>
</gene>
<reference evidence="2" key="1">
    <citation type="submission" date="2021-05" db="EMBL/GenBank/DDBJ databases">
        <title>Novel Bacillus species.</title>
        <authorList>
            <person name="Liu G."/>
        </authorList>
    </citation>
    <scope>NUCLEOTIDE SEQUENCE</scope>
    <source>
        <strain evidence="2">FJAT-50051</strain>
    </source>
</reference>